<dbReference type="EMBL" id="VFML01000001">
    <property type="protein sequence ID" value="TQJ00866.1"/>
    <property type="molecule type" value="Genomic_DNA"/>
</dbReference>
<organism evidence="3 4">
    <name type="scientific">Amycolatopsis cihanbeyliensis</name>
    <dbReference type="NCBI Taxonomy" id="1128664"/>
    <lineage>
        <taxon>Bacteria</taxon>
        <taxon>Bacillati</taxon>
        <taxon>Actinomycetota</taxon>
        <taxon>Actinomycetes</taxon>
        <taxon>Pseudonocardiales</taxon>
        <taxon>Pseudonocardiaceae</taxon>
        <taxon>Amycolatopsis</taxon>
    </lineage>
</organism>
<evidence type="ECO:0000259" key="2">
    <source>
        <dbReference type="Pfam" id="PF11181"/>
    </source>
</evidence>
<evidence type="ECO:0000256" key="1">
    <source>
        <dbReference type="SAM" id="Phobius"/>
    </source>
</evidence>
<dbReference type="RefSeq" id="WP_141995747.1">
    <property type="nucleotide sequence ID" value="NZ_VFML01000001.1"/>
</dbReference>
<evidence type="ECO:0000313" key="3">
    <source>
        <dbReference type="EMBL" id="TQJ00866.1"/>
    </source>
</evidence>
<protein>
    <recommendedName>
        <fullName evidence="2">General stress protein 17M-like domain-containing protein</fullName>
    </recommendedName>
</protein>
<gene>
    <name evidence="3" type="ORF">FB471_0517</name>
</gene>
<proteinExistence type="predicted"/>
<feature type="transmembrane region" description="Helical" evidence="1">
    <location>
        <begin position="65"/>
        <end position="87"/>
    </location>
</feature>
<keyword evidence="1" id="KW-0472">Membrane</keyword>
<dbReference type="InterPro" id="IPR025889">
    <property type="entry name" value="GSP17M-like_dom"/>
</dbReference>
<accession>A0A542DCS2</accession>
<keyword evidence="1" id="KW-1133">Transmembrane helix</keyword>
<dbReference type="AlphaFoldDB" id="A0A542DCS2"/>
<feature type="transmembrane region" description="Helical" evidence="1">
    <location>
        <begin position="93"/>
        <end position="117"/>
    </location>
</feature>
<dbReference type="OrthoDB" id="3381462at2"/>
<dbReference type="Proteomes" id="UP000320876">
    <property type="component" value="Unassembled WGS sequence"/>
</dbReference>
<sequence>MATTNETTVPTAPQQVVASYPSYRQVEQAVDYLSDQHFPVERTMIVGRGMELVERVTGRLTSLRAAGLSAGPGAVVGALIGWLFGWFGWLDPLIASLLLALYGAVFGAIIGALIGLVGHAVTGGRRDFSSVPGFRARSHDLLVDTEVAERASTLLRSEGAPGVGEAPVPR</sequence>
<keyword evidence="1" id="KW-0812">Transmembrane</keyword>
<reference evidence="3 4" key="1">
    <citation type="submission" date="2019-06" db="EMBL/GenBank/DDBJ databases">
        <title>Sequencing the genomes of 1000 actinobacteria strains.</title>
        <authorList>
            <person name="Klenk H.-P."/>
        </authorList>
    </citation>
    <scope>NUCLEOTIDE SEQUENCE [LARGE SCALE GENOMIC DNA]</scope>
    <source>
        <strain evidence="3 4">DSM 45679</strain>
    </source>
</reference>
<dbReference type="Pfam" id="PF11181">
    <property type="entry name" value="YflT"/>
    <property type="match status" value="1"/>
</dbReference>
<feature type="domain" description="General stress protein 17M-like" evidence="2">
    <location>
        <begin position="15"/>
        <end position="83"/>
    </location>
</feature>
<comment type="caution">
    <text evidence="3">The sequence shown here is derived from an EMBL/GenBank/DDBJ whole genome shotgun (WGS) entry which is preliminary data.</text>
</comment>
<keyword evidence="4" id="KW-1185">Reference proteome</keyword>
<evidence type="ECO:0000313" key="4">
    <source>
        <dbReference type="Proteomes" id="UP000320876"/>
    </source>
</evidence>
<name>A0A542DCS2_AMYCI</name>